<sequence>MLVRDAACCLCVLVVATCSSLWRTTCCLLLTVRCTPSTATYSTQPRAHYTRCTHQLPLLLPPQAHKTTAAAG</sequence>
<dbReference type="EMBL" id="GGFJ01014249">
    <property type="protein sequence ID" value="MBW63390.1"/>
    <property type="molecule type" value="Transcribed_RNA"/>
</dbReference>
<protein>
    <submittedName>
        <fullName evidence="2">Putative secreted protein</fullName>
    </submittedName>
</protein>
<feature type="chain" id="PRO_5014844049" evidence="1">
    <location>
        <begin position="28"/>
        <end position="72"/>
    </location>
</feature>
<dbReference type="AlphaFoldDB" id="A0A2M4CDJ0"/>
<reference evidence="2" key="1">
    <citation type="submission" date="2018-01" db="EMBL/GenBank/DDBJ databases">
        <title>An insight into the sialome of Amazonian anophelines.</title>
        <authorList>
            <person name="Ribeiro J.M."/>
            <person name="Scarpassa V."/>
            <person name="Calvo E."/>
        </authorList>
    </citation>
    <scope>NUCLEOTIDE SEQUENCE</scope>
    <source>
        <tissue evidence="2">Salivary glands</tissue>
    </source>
</reference>
<name>A0A2M4CDJ0_9DIPT</name>
<organism evidence="2">
    <name type="scientific">Anopheles marajoara</name>
    <dbReference type="NCBI Taxonomy" id="58244"/>
    <lineage>
        <taxon>Eukaryota</taxon>
        <taxon>Metazoa</taxon>
        <taxon>Ecdysozoa</taxon>
        <taxon>Arthropoda</taxon>
        <taxon>Hexapoda</taxon>
        <taxon>Insecta</taxon>
        <taxon>Pterygota</taxon>
        <taxon>Neoptera</taxon>
        <taxon>Endopterygota</taxon>
        <taxon>Diptera</taxon>
        <taxon>Nematocera</taxon>
        <taxon>Culicoidea</taxon>
        <taxon>Culicidae</taxon>
        <taxon>Anophelinae</taxon>
        <taxon>Anopheles</taxon>
    </lineage>
</organism>
<evidence type="ECO:0000256" key="1">
    <source>
        <dbReference type="SAM" id="SignalP"/>
    </source>
</evidence>
<accession>A0A2M4CDJ0</accession>
<feature type="signal peptide" evidence="1">
    <location>
        <begin position="1"/>
        <end position="27"/>
    </location>
</feature>
<proteinExistence type="predicted"/>
<keyword evidence="1" id="KW-0732">Signal</keyword>
<evidence type="ECO:0000313" key="2">
    <source>
        <dbReference type="EMBL" id="MBW63390.1"/>
    </source>
</evidence>